<accession>A0ABM8FEU0</accession>
<reference evidence="1 2" key="1">
    <citation type="submission" date="2023-01" db="EMBL/GenBank/DDBJ databases">
        <title>Complete genome sequence of Marinomonas pontica strain 200518_36.</title>
        <authorList>
            <person name="Ueki S."/>
            <person name="Gajardo G."/>
            <person name="Maruyama F."/>
        </authorList>
    </citation>
    <scope>NUCLEOTIDE SEQUENCE [LARGE SCALE GENOMIC DNA]</scope>
    <source>
        <strain evidence="1 2">200518_36</strain>
    </source>
</reference>
<keyword evidence="2" id="KW-1185">Reference proteome</keyword>
<gene>
    <name evidence="1" type="ORF">MACH16_13020</name>
</gene>
<evidence type="ECO:0000313" key="1">
    <source>
        <dbReference type="EMBL" id="BDX02554.1"/>
    </source>
</evidence>
<organism evidence="1 2">
    <name type="scientific">Marinomonas pontica</name>
    <dbReference type="NCBI Taxonomy" id="264739"/>
    <lineage>
        <taxon>Bacteria</taxon>
        <taxon>Pseudomonadati</taxon>
        <taxon>Pseudomonadota</taxon>
        <taxon>Gammaproteobacteria</taxon>
        <taxon>Oceanospirillales</taxon>
        <taxon>Oceanospirillaceae</taxon>
        <taxon>Marinomonas</taxon>
    </lineage>
</organism>
<name>A0ABM8FEU0_9GAMM</name>
<protein>
    <submittedName>
        <fullName evidence="1">Uncharacterized protein</fullName>
    </submittedName>
</protein>
<sequence>MFCVNFYHGFYELERDGRWCSGENGGEGHMVFVRNGRRYHVWVTILSQGNEFEGFGIDPV</sequence>
<dbReference type="EMBL" id="AP027271">
    <property type="protein sequence ID" value="BDX02554.1"/>
    <property type="molecule type" value="Genomic_DNA"/>
</dbReference>
<dbReference type="Proteomes" id="UP001307608">
    <property type="component" value="Chromosome"/>
</dbReference>
<proteinExistence type="predicted"/>
<evidence type="ECO:0000313" key="2">
    <source>
        <dbReference type="Proteomes" id="UP001307608"/>
    </source>
</evidence>